<proteinExistence type="predicted"/>
<accession>A0A1Y3QTT7</accession>
<evidence type="ECO:0000256" key="2">
    <source>
        <dbReference type="ARBA" id="ARBA00023239"/>
    </source>
</evidence>
<dbReference type="AlphaFoldDB" id="A0A1Y3QTT7"/>
<evidence type="ECO:0000313" key="7">
    <source>
        <dbReference type="Proteomes" id="UP000195772"/>
    </source>
</evidence>
<dbReference type="InterPro" id="IPR051215">
    <property type="entry name" value="GRE"/>
</dbReference>
<dbReference type="PANTHER" id="PTHR43641:SF2">
    <property type="entry name" value="DEHYDRATASE YBIW-RELATED"/>
    <property type="match status" value="1"/>
</dbReference>
<dbReference type="PROSITE" id="PS51554">
    <property type="entry name" value="PFL"/>
    <property type="match status" value="1"/>
</dbReference>
<sequence length="719" mass="81365">MRLMEAHANYDGELIRLKAKKLRQTREKIEKEGILDEDDYGRIVPQEGVWRIIPNHADGSFYGFDAWAENFCSLMDVHQVYVDPDDALAGRWCYFMSKMRPNKWNPDYPYDHLRERIERYDIIHGIGDDAHFAPDYEMGLRLGWGGLLDKIARYRADNDTPEQQHFYDLHERAIRSIQGWICRHIDEARRLAAEERDERRRQNLLEMARTNENIVEGAPQTLREACQWIVWFHLASRTYNRDGAGGQIDALLRPFYERDIAAGRITDAEAVYYLACLLINDPVYWQLGGPDADGKDQTSAISFLILDAACKVDSSLNITIRVHDGLDPELLRYGVECLVKYRNGWPRFSGDKALVAGFMRNGFDEQLARRRIAVGCNWMSLPGLEYTMNDLVKVNLAKVFEVAYGESKGDAMRTTERLWRSFASHLREAVRTAAEGIRHHLKYQKFNEPELLLNLLSHGPIEKGHDVSDGGAEYYNLAIDGAGLAVVADSFAALEQRIEREGRLTWQEMDRLLDSDFQCEEGRKYRTLLGRSQRYGQADSLGRKWAFAVRDEFTAAVRGETSADGRYKFIPGFFSWANTVGFGLHVGATPNGRRAGTPISHGANPCAGFAVDDASLSLATAVAEIQPGYGNTAPMQWELDPSLAGAECIALIEGIIKAHFEMGGTLINVNIMDRETILAAHADPSKYPDLVVRVTGFTAYFAMLSPEFRQLVVDRVLEN</sequence>
<dbReference type="GO" id="GO:0005829">
    <property type="term" value="C:cytosol"/>
    <property type="evidence" value="ECO:0007669"/>
    <property type="project" value="TreeGrafter"/>
</dbReference>
<keyword evidence="1 3" id="KW-0556">Organic radical</keyword>
<dbReference type="SUPFAM" id="SSF51998">
    <property type="entry name" value="PFL-like glycyl radical enzymes"/>
    <property type="match status" value="1"/>
</dbReference>
<protein>
    <submittedName>
        <fullName evidence="6">Formate acetyltransferase</fullName>
    </submittedName>
</protein>
<dbReference type="Proteomes" id="UP000195772">
    <property type="component" value="Unassembled WGS sequence"/>
</dbReference>
<gene>
    <name evidence="6" type="ORF">B5G41_08615</name>
</gene>
<dbReference type="EMBL" id="NFHB01000005">
    <property type="protein sequence ID" value="OUN03101.1"/>
    <property type="molecule type" value="Genomic_DNA"/>
</dbReference>
<name>A0A1Y3QTT7_9BACT</name>
<dbReference type="Pfam" id="PF02901">
    <property type="entry name" value="PFL-like"/>
    <property type="match status" value="1"/>
</dbReference>
<evidence type="ECO:0000259" key="4">
    <source>
        <dbReference type="PROSITE" id="PS51149"/>
    </source>
</evidence>
<dbReference type="Pfam" id="PF01228">
    <property type="entry name" value="Gly_radical"/>
    <property type="match status" value="1"/>
</dbReference>
<dbReference type="PANTHER" id="PTHR43641">
    <property type="entry name" value="FORMATE ACETYLTRANSFERASE 3-RELATED"/>
    <property type="match status" value="1"/>
</dbReference>
<dbReference type="InterPro" id="IPR004184">
    <property type="entry name" value="PFL_dom"/>
</dbReference>
<dbReference type="PROSITE" id="PS51149">
    <property type="entry name" value="GLY_RADICAL_2"/>
    <property type="match status" value="1"/>
</dbReference>
<dbReference type="GO" id="GO:0016829">
    <property type="term" value="F:lyase activity"/>
    <property type="evidence" value="ECO:0007669"/>
    <property type="project" value="UniProtKB-KW"/>
</dbReference>
<feature type="modified residue" description="Glycine radical" evidence="3">
    <location>
        <position position="696"/>
    </location>
</feature>
<feature type="domain" description="Glycine radical" evidence="4">
    <location>
        <begin position="601"/>
        <end position="719"/>
    </location>
</feature>
<dbReference type="OrthoDB" id="9803969at2"/>
<evidence type="ECO:0000256" key="1">
    <source>
        <dbReference type="ARBA" id="ARBA00022818"/>
    </source>
</evidence>
<dbReference type="InterPro" id="IPR001150">
    <property type="entry name" value="Gly_radical"/>
</dbReference>
<evidence type="ECO:0000259" key="5">
    <source>
        <dbReference type="PROSITE" id="PS51554"/>
    </source>
</evidence>
<evidence type="ECO:0000256" key="3">
    <source>
        <dbReference type="PROSITE-ProRule" id="PRU00493"/>
    </source>
</evidence>
<feature type="domain" description="PFL" evidence="5">
    <location>
        <begin position="1"/>
        <end position="594"/>
    </location>
</feature>
<organism evidence="6 7">
    <name type="scientific">Alistipes onderdonkii</name>
    <dbReference type="NCBI Taxonomy" id="328813"/>
    <lineage>
        <taxon>Bacteria</taxon>
        <taxon>Pseudomonadati</taxon>
        <taxon>Bacteroidota</taxon>
        <taxon>Bacteroidia</taxon>
        <taxon>Bacteroidales</taxon>
        <taxon>Rikenellaceae</taxon>
        <taxon>Alistipes</taxon>
    </lineage>
</organism>
<keyword evidence="6" id="KW-0808">Transferase</keyword>
<dbReference type="Gene3D" id="3.20.70.20">
    <property type="match status" value="1"/>
</dbReference>
<dbReference type="GO" id="GO:0016740">
    <property type="term" value="F:transferase activity"/>
    <property type="evidence" value="ECO:0007669"/>
    <property type="project" value="UniProtKB-KW"/>
</dbReference>
<comment type="caution">
    <text evidence="6">The sequence shown here is derived from an EMBL/GenBank/DDBJ whole genome shotgun (WGS) entry which is preliminary data.</text>
</comment>
<reference evidence="7" key="1">
    <citation type="submission" date="2017-04" db="EMBL/GenBank/DDBJ databases">
        <title>Function of individual gut microbiota members based on whole genome sequencing of pure cultures obtained from chicken caecum.</title>
        <authorList>
            <person name="Medvecky M."/>
            <person name="Cejkova D."/>
            <person name="Polansky O."/>
            <person name="Karasova D."/>
            <person name="Kubasova T."/>
            <person name="Cizek A."/>
            <person name="Rychlik I."/>
        </authorList>
    </citation>
    <scope>NUCLEOTIDE SEQUENCE [LARGE SCALE GENOMIC DNA]</scope>
    <source>
        <strain evidence="7">An90</strain>
    </source>
</reference>
<keyword evidence="2" id="KW-0456">Lyase</keyword>
<evidence type="ECO:0000313" key="6">
    <source>
        <dbReference type="EMBL" id="OUN03101.1"/>
    </source>
</evidence>